<proteinExistence type="predicted"/>
<feature type="compositionally biased region" description="Low complexity" evidence="1">
    <location>
        <begin position="48"/>
        <end position="63"/>
    </location>
</feature>
<protein>
    <submittedName>
        <fullName evidence="2">Uncharacterized protein</fullName>
    </submittedName>
</protein>
<name>A0A0B7KH48_BIOOC</name>
<organism evidence="2">
    <name type="scientific">Bionectria ochroleuca</name>
    <name type="common">Gliocladium roseum</name>
    <dbReference type="NCBI Taxonomy" id="29856"/>
    <lineage>
        <taxon>Eukaryota</taxon>
        <taxon>Fungi</taxon>
        <taxon>Dikarya</taxon>
        <taxon>Ascomycota</taxon>
        <taxon>Pezizomycotina</taxon>
        <taxon>Sordariomycetes</taxon>
        <taxon>Hypocreomycetidae</taxon>
        <taxon>Hypocreales</taxon>
        <taxon>Bionectriaceae</taxon>
        <taxon>Clonostachys</taxon>
    </lineage>
</organism>
<reference evidence="2" key="1">
    <citation type="submission" date="2015-01" db="EMBL/GenBank/DDBJ databases">
        <authorList>
            <person name="Durling Mikael"/>
        </authorList>
    </citation>
    <scope>NUCLEOTIDE SEQUENCE</scope>
</reference>
<dbReference type="Pfam" id="PF17242">
    <property type="entry name" value="DUF5315"/>
    <property type="match status" value="1"/>
</dbReference>
<evidence type="ECO:0000313" key="2">
    <source>
        <dbReference type="EMBL" id="CEO54737.1"/>
    </source>
</evidence>
<accession>A0A0B7KH48</accession>
<feature type="compositionally biased region" description="Polar residues" evidence="1">
    <location>
        <begin position="180"/>
        <end position="190"/>
    </location>
</feature>
<evidence type="ECO:0000256" key="1">
    <source>
        <dbReference type="SAM" id="MobiDB-lite"/>
    </source>
</evidence>
<sequence length="271" mass="29215">MAHHRRTQSRQQRDPPPSLFLHPSPAGSHVELPGILAPGAPVPGPSGGLSNERPLNPSSSSLSIHSANGPQRGPRSIESSRTADRTDALWAEMQATLQEVELSASGGTHVFGPEHDRKLNELRAAQIALAQAWARSEADEVIETTMQENMTATAGTADHHNLKTAFGDASKSAGEGTDAAKSTVQSNSARPMSRGEEVERLGAKLEEETEADILLARKRREANDQYFQQVNAGVLDVVARLEEVAVAMRAVEQESKDIWNDVELPSEAIKN</sequence>
<feature type="region of interest" description="Disordered" evidence="1">
    <location>
        <begin position="168"/>
        <end position="200"/>
    </location>
</feature>
<dbReference type="EMBL" id="CDPU01000045">
    <property type="protein sequence ID" value="CEO54737.1"/>
    <property type="molecule type" value="Genomic_DNA"/>
</dbReference>
<feature type="region of interest" description="Disordered" evidence="1">
    <location>
        <begin position="1"/>
        <end position="87"/>
    </location>
</feature>
<dbReference type="AlphaFoldDB" id="A0A0B7KH48"/>
<gene>
    <name evidence="2" type="ORF">BN869_000010795_1</name>
</gene>